<dbReference type="InterPro" id="IPR000873">
    <property type="entry name" value="AMP-dep_synth/lig_dom"/>
</dbReference>
<feature type="compositionally biased region" description="Basic and acidic residues" evidence="1">
    <location>
        <begin position="1"/>
        <end position="14"/>
    </location>
</feature>
<sequence>MREEPKDLTRRDSIQSDTSDTSSTSGRKNSVTLKDVGKSLGRRAGMVSMSGRKSIAEPKLQNRRRNSTSQQQTLGRTYSGDDEKIRALEKKKEDFRKGKRVRKQKSYYHVPKPDPLIYETIPERLRKFAEKRPDKISTVVYHTMTDRRQLTRRELYDQAWTFARALRKHGVQHGDRVALCAHNFVNWLVYDIGIQISGGVSVHVVMGNFNMRNVLVNCSVLIVETDKFWKDVLANCDILPGGKIVSESFPYLKLAIAVSPDCRPANTLLTDEMMEEIEPLHPDDYTDFPIVDPEDTAFIKHTSGTSGAFKWAKHAHFNAVNSPHSDCDILNFTEDDARINGRHMAYTGGYPVGMFSVGWKNVTGDPQVLNKRGNLPLNIEIWQNESITNIVLAPLNLTDLRGYDVRIKTVGTGGDLLTHEQVHSALAFGDRVNIAYSGGELYRIASRIFTEKDIHEHVDGMLGRPCLGVELKVINHLGHVVDRGVPGVVCVRSPWMLRGYEGGQGKKRHNGWVQTDDVAIMLKTGDLVMKGRTTELVRKNDLNILTQLMEVYIDSHPEVYKVLFVNVPNEQGSEDVCGCVQTYLGKGVDFDSVREHCYKKMREKYSFSWMTMVPRYFVAFEAFPKLLNGKFDKVKIIEGAIEMLGLNFSANALMRLKQAQEEKYAIPVKSD</sequence>
<evidence type="ECO:0000313" key="4">
    <source>
        <dbReference type="EMBL" id="BBD06514.1"/>
    </source>
</evidence>
<dbReference type="Gene3D" id="3.40.50.12780">
    <property type="entry name" value="N-terminal domain of ligase-like"/>
    <property type="match status" value="1"/>
</dbReference>
<feature type="compositionally biased region" description="Low complexity" evidence="1">
    <location>
        <begin position="15"/>
        <end position="25"/>
    </location>
</feature>
<gene>
    <name evidence="4" type="primary">WsciACS3</name>
    <name evidence="3" type="synonym">luc1</name>
</gene>
<feature type="domain" description="AMP-dependent synthetase/ligase" evidence="2">
    <location>
        <begin position="126"/>
        <end position="500"/>
    </location>
</feature>
<evidence type="ECO:0000256" key="1">
    <source>
        <dbReference type="SAM" id="MobiDB-lite"/>
    </source>
</evidence>
<evidence type="ECO:0000313" key="3">
    <source>
        <dbReference type="EMBL" id="AXM90647.1"/>
    </source>
</evidence>
<dbReference type="PANTHER" id="PTHR42814:SF3">
    <property type="entry name" value="BETA-N-ACETYLHEXOSAMINIDASE"/>
    <property type="match status" value="1"/>
</dbReference>
<evidence type="ECO:0000259" key="2">
    <source>
        <dbReference type="Pfam" id="PF00501"/>
    </source>
</evidence>
<proteinExistence type="evidence at transcript level"/>
<dbReference type="SUPFAM" id="SSF56801">
    <property type="entry name" value="Acetyl-CoA synthetase-like"/>
    <property type="match status" value="1"/>
</dbReference>
<organism evidence="4">
    <name type="scientific">Watasenia scintillans</name>
    <name type="common">Japanese firefly squid</name>
    <name type="synonym">Abraliopsis scintillans</name>
    <dbReference type="NCBI Taxonomy" id="6625"/>
    <lineage>
        <taxon>Eukaryota</taxon>
        <taxon>Metazoa</taxon>
        <taxon>Spiralia</taxon>
        <taxon>Lophotrochozoa</taxon>
        <taxon>Mollusca</taxon>
        <taxon>Cephalopoda</taxon>
        <taxon>Coleoidea</taxon>
        <taxon>Decapodiformes</taxon>
        <taxon>Oegopsida</taxon>
        <taxon>Enoploteuthidae</taxon>
        <taxon>Watasenia</taxon>
    </lineage>
</organism>
<dbReference type="Pfam" id="PF00501">
    <property type="entry name" value="AMP-binding"/>
    <property type="match status" value="1"/>
</dbReference>
<dbReference type="EMBL" id="LC177398">
    <property type="protein sequence ID" value="BBD06514.1"/>
    <property type="molecule type" value="mRNA"/>
</dbReference>
<dbReference type="InterPro" id="IPR045851">
    <property type="entry name" value="AMP-bd_C_sf"/>
</dbReference>
<dbReference type="AlphaFoldDB" id="A0A2Z6ATG7"/>
<reference evidence="3" key="3">
    <citation type="submission" date="2017-09" db="EMBL/GenBank/DDBJ databases">
        <authorList>
            <person name="Ehlers B."/>
            <person name="Leendertz F.H."/>
        </authorList>
    </citation>
    <scope>NUCLEOTIDE SEQUENCE</scope>
    <source>
        <tissue evidence="3">Armtip with large light organs</tissue>
    </source>
</reference>
<dbReference type="Gene3D" id="3.30.300.30">
    <property type="match status" value="1"/>
</dbReference>
<protein>
    <submittedName>
        <fullName evidence="4">Acyl CoA synthetase</fullName>
    </submittedName>
    <submittedName>
        <fullName evidence="3">Luciferase-like protein 1</fullName>
    </submittedName>
</protein>
<dbReference type="PANTHER" id="PTHR42814">
    <property type="entry name" value="AMP-BINDING DOMAIN-CONTAINING PROTEIN"/>
    <property type="match status" value="1"/>
</dbReference>
<accession>A0A2Z6ATG7</accession>
<reference evidence="4" key="2">
    <citation type="submission" date="2016-08" db="EMBL/GenBank/DDBJ databases">
        <title>Predicted enzymes responsible for bioluminescence in the firefly squid.</title>
        <authorList>
            <person name="Ishida Y."/>
            <person name="Tani Y."/>
            <person name="Metzner R."/>
            <person name="Asano Y."/>
        </authorList>
    </citation>
    <scope>NUCLEOTIDE SEQUENCE</scope>
    <source>
        <tissue evidence="4">Light organ</tissue>
    </source>
</reference>
<name>A0A2Z6ATG7_WATSC</name>
<dbReference type="InterPro" id="IPR042099">
    <property type="entry name" value="ANL_N_sf"/>
</dbReference>
<feature type="region of interest" description="Disordered" evidence="1">
    <location>
        <begin position="1"/>
        <end position="81"/>
    </location>
</feature>
<dbReference type="EMBL" id="MF969249">
    <property type="protein sequence ID" value="AXM90647.1"/>
    <property type="molecule type" value="mRNA"/>
</dbReference>
<reference evidence="3" key="1">
    <citation type="journal article" date="2016" name="Sci. Rep.">
        <title>Mass spectrometry analysis and transcriptome sequencing reveal glowing squid crystal proteins are in the same superfamily as firefly luciferase.</title>
        <authorList>
            <person name="Gimenez G."/>
            <person name="Metcalf P."/>
            <person name="Paterson N.G."/>
            <person name="Sharpe M.L."/>
        </authorList>
    </citation>
    <scope>NUCLEOTIDE SEQUENCE</scope>
    <source>
        <tissue evidence="3">Armtip with large light organs</tissue>
    </source>
</reference>